<dbReference type="RefSeq" id="WP_009088293.1">
    <property type="nucleotide sequence ID" value="NZ_CP007547.1"/>
</dbReference>
<feature type="domain" description="Cytochrome c" evidence="8">
    <location>
        <begin position="50"/>
        <end position="135"/>
    </location>
</feature>
<dbReference type="eggNOG" id="COG4654">
    <property type="taxonomic scope" value="Bacteria"/>
</dbReference>
<dbReference type="AlphaFoldDB" id="A0A077EL50"/>
<sequence>MKKQVFLIALLAFAAFSCSKKETPVEKESNTMLEEPKVTVEEQDVKVSVPSPESGLEFINASDCRTCHADDTKLIGPAYKDVAAKYENTEPNRKMLAEKIIKGGQGVWGEIPMAPHADLTQAQAEAMAMYVLSLKK</sequence>
<feature type="chain" id="PRO_5001717857" evidence="7">
    <location>
        <begin position="18"/>
        <end position="136"/>
    </location>
</feature>
<dbReference type="PRINTS" id="PR00606">
    <property type="entry name" value="CYTCHROMECID"/>
</dbReference>
<protein>
    <submittedName>
        <fullName evidence="9">Cytochrome c551/c552</fullName>
    </submittedName>
</protein>
<keyword evidence="4" id="KW-0249">Electron transport</keyword>
<feature type="binding site" description="covalent" evidence="6">
    <location>
        <position position="113"/>
    </location>
    <ligand>
        <name>heme c</name>
        <dbReference type="ChEBI" id="CHEBI:61717"/>
    </ligand>
</feature>
<keyword evidence="5 6" id="KW-0408">Iron</keyword>
<keyword evidence="1" id="KW-0813">Transport</keyword>
<dbReference type="InterPro" id="IPR009056">
    <property type="entry name" value="Cyt_c-like_dom"/>
</dbReference>
<keyword evidence="7" id="KW-0732">Signal</keyword>
<keyword evidence="3 6" id="KW-0479">Metal-binding</keyword>
<dbReference type="InterPro" id="IPR036909">
    <property type="entry name" value="Cyt_c-like_dom_sf"/>
</dbReference>
<reference evidence="9" key="1">
    <citation type="journal article" date="2013" name="Lancet">
        <title>First case of E anophelis outbreak in an intensive-care unit.</title>
        <authorList>
            <person name="Teo J."/>
            <person name="Tan S.Y."/>
            <person name="Tay M."/>
            <person name="Ding Y."/>
            <person name="Kjelleberg S."/>
            <person name="Givskov M."/>
            <person name="Lin R.T."/>
            <person name="Yang L."/>
        </authorList>
    </citation>
    <scope>NUCLEOTIDE SEQUENCE [LARGE SCALE GENOMIC DNA]</scope>
    <source>
        <strain evidence="9">NUHP1</strain>
    </source>
</reference>
<evidence type="ECO:0000313" key="9">
    <source>
        <dbReference type="EMBL" id="AIL46135.1"/>
    </source>
</evidence>
<dbReference type="KEGG" id="eao:BD94_2360"/>
<evidence type="ECO:0000313" key="10">
    <source>
        <dbReference type="Proteomes" id="UP000028933"/>
    </source>
</evidence>
<dbReference type="GO" id="GO:0020037">
    <property type="term" value="F:heme binding"/>
    <property type="evidence" value="ECO:0007669"/>
    <property type="project" value="InterPro"/>
</dbReference>
<organism evidence="9 10">
    <name type="scientific">Elizabethkingia anophelis NUHP1</name>
    <dbReference type="NCBI Taxonomy" id="1338011"/>
    <lineage>
        <taxon>Bacteria</taxon>
        <taxon>Pseudomonadati</taxon>
        <taxon>Bacteroidota</taxon>
        <taxon>Flavobacteriia</taxon>
        <taxon>Flavobacteriales</taxon>
        <taxon>Weeksellaceae</taxon>
        <taxon>Elizabethkingia</taxon>
    </lineage>
</organism>
<dbReference type="GO" id="GO:0009055">
    <property type="term" value="F:electron transfer activity"/>
    <property type="evidence" value="ECO:0007669"/>
    <property type="project" value="InterPro"/>
</dbReference>
<reference evidence="9" key="2">
    <citation type="journal article" date="2015" name="Genome Biol. Evol.">
        <title>Complete Genome Sequence and Transcriptomic Analysis of the Novel Pathogen Elizabethkingia anophelis in Response to Oxidative Stress.</title>
        <authorList>
            <person name="Li Y."/>
            <person name="Liu Y."/>
            <person name="Chew S.C."/>
            <person name="Tay M."/>
            <person name="Salido M.M."/>
            <person name="Teo J."/>
            <person name="Lauro F.M."/>
            <person name="Givskov M."/>
            <person name="Yang L."/>
        </authorList>
    </citation>
    <scope>NUCLEOTIDE SEQUENCE</scope>
    <source>
        <strain evidence="9">NUHP1</strain>
    </source>
</reference>
<feature type="binding site" description="covalent" evidence="6">
    <location>
        <position position="64"/>
    </location>
    <ligand>
        <name>heme c</name>
        <dbReference type="ChEBI" id="CHEBI:61717"/>
    </ligand>
</feature>
<evidence type="ECO:0000256" key="7">
    <source>
        <dbReference type="SAM" id="SignalP"/>
    </source>
</evidence>
<evidence type="ECO:0000256" key="5">
    <source>
        <dbReference type="ARBA" id="ARBA00023004"/>
    </source>
</evidence>
<dbReference type="GeneID" id="56683428"/>
<dbReference type="STRING" id="1338011.BD94_2360"/>
<dbReference type="PROSITE" id="PS51257">
    <property type="entry name" value="PROKAR_LIPOPROTEIN"/>
    <property type="match status" value="1"/>
</dbReference>
<dbReference type="InterPro" id="IPR002324">
    <property type="entry name" value="Cyt_c_ID"/>
</dbReference>
<dbReference type="GO" id="GO:0005506">
    <property type="term" value="F:iron ion binding"/>
    <property type="evidence" value="ECO:0007669"/>
    <property type="project" value="InterPro"/>
</dbReference>
<dbReference type="SUPFAM" id="SSF46626">
    <property type="entry name" value="Cytochrome c"/>
    <property type="match status" value="1"/>
</dbReference>
<evidence type="ECO:0000259" key="8">
    <source>
        <dbReference type="PROSITE" id="PS51007"/>
    </source>
</evidence>
<name>A0A077EL50_9FLAO</name>
<dbReference type="Proteomes" id="UP000028933">
    <property type="component" value="Chromosome"/>
</dbReference>
<evidence type="ECO:0000256" key="6">
    <source>
        <dbReference type="PIRSR" id="PIRSR602324-1"/>
    </source>
</evidence>
<accession>A0A077EL50</accession>
<dbReference type="PROSITE" id="PS51007">
    <property type="entry name" value="CYTC"/>
    <property type="match status" value="1"/>
</dbReference>
<evidence type="ECO:0000256" key="4">
    <source>
        <dbReference type="ARBA" id="ARBA00022982"/>
    </source>
</evidence>
<keyword evidence="2 6" id="KW-0349">Heme</keyword>
<comment type="PTM">
    <text evidence="6">Binds 1 heme c group covalently per subunit.</text>
</comment>
<dbReference type="Pfam" id="PF00034">
    <property type="entry name" value="Cytochrom_C"/>
    <property type="match status" value="1"/>
</dbReference>
<evidence type="ECO:0000256" key="3">
    <source>
        <dbReference type="ARBA" id="ARBA00022723"/>
    </source>
</evidence>
<gene>
    <name evidence="9" type="ORF">BD94_2360</name>
</gene>
<feature type="binding site" description="covalent" evidence="6">
    <location>
        <position position="68"/>
    </location>
    <ligand>
        <name>heme c</name>
        <dbReference type="ChEBI" id="CHEBI:61717"/>
    </ligand>
</feature>
<proteinExistence type="predicted"/>
<dbReference type="EMBL" id="CP007547">
    <property type="protein sequence ID" value="AIL46135.1"/>
    <property type="molecule type" value="Genomic_DNA"/>
</dbReference>
<dbReference type="Gene3D" id="1.10.760.10">
    <property type="entry name" value="Cytochrome c-like domain"/>
    <property type="match status" value="1"/>
</dbReference>
<evidence type="ECO:0000256" key="1">
    <source>
        <dbReference type="ARBA" id="ARBA00022448"/>
    </source>
</evidence>
<dbReference type="HOGENOM" id="CLU_141558_0_0_10"/>
<feature type="signal peptide" evidence="7">
    <location>
        <begin position="1"/>
        <end position="17"/>
    </location>
</feature>
<evidence type="ECO:0000256" key="2">
    <source>
        <dbReference type="ARBA" id="ARBA00022617"/>
    </source>
</evidence>